<dbReference type="AlphaFoldDB" id="A0A8S9U8K6"/>
<comment type="caution">
    <text evidence="2">The sequence shown here is derived from an EMBL/GenBank/DDBJ whole genome shotgun (WGS) entry which is preliminary data.</text>
</comment>
<evidence type="ECO:0000259" key="1">
    <source>
        <dbReference type="Pfam" id="PF13843"/>
    </source>
</evidence>
<proteinExistence type="predicted"/>
<dbReference type="PANTHER" id="PTHR46599:SF3">
    <property type="entry name" value="PIGGYBAC TRANSPOSABLE ELEMENT-DERIVED PROTEIN 4"/>
    <property type="match status" value="1"/>
</dbReference>
<dbReference type="EMBL" id="JAACNO010002263">
    <property type="protein sequence ID" value="KAF4134588.1"/>
    <property type="molecule type" value="Genomic_DNA"/>
</dbReference>
<dbReference type="Pfam" id="PF13843">
    <property type="entry name" value="DDE_Tnp_1_7"/>
    <property type="match status" value="1"/>
</dbReference>
<dbReference type="InterPro" id="IPR029526">
    <property type="entry name" value="PGBD"/>
</dbReference>
<evidence type="ECO:0000313" key="3">
    <source>
        <dbReference type="Proteomes" id="UP000704712"/>
    </source>
</evidence>
<reference evidence="2" key="1">
    <citation type="submission" date="2020-03" db="EMBL/GenBank/DDBJ databases">
        <title>Hybrid Assembly of Korean Phytophthora infestans isolates.</title>
        <authorList>
            <person name="Prokchorchik M."/>
            <person name="Lee Y."/>
            <person name="Seo J."/>
            <person name="Cho J.-H."/>
            <person name="Park Y.-E."/>
            <person name="Jang D.-C."/>
            <person name="Im J.-S."/>
            <person name="Choi J.-G."/>
            <person name="Park H.-J."/>
            <person name="Lee G.-B."/>
            <person name="Lee Y.-G."/>
            <person name="Hong S.-Y."/>
            <person name="Cho K."/>
            <person name="Sohn K.H."/>
        </authorList>
    </citation>
    <scope>NUCLEOTIDE SEQUENCE</scope>
    <source>
        <strain evidence="2">KR_2_A2</strain>
    </source>
</reference>
<evidence type="ECO:0000313" key="2">
    <source>
        <dbReference type="EMBL" id="KAF4134588.1"/>
    </source>
</evidence>
<feature type="domain" description="PiggyBac transposable element-derived protein" evidence="1">
    <location>
        <begin position="125"/>
        <end position="269"/>
    </location>
</feature>
<name>A0A8S9U8K6_PHYIN</name>
<sequence>TRISPHRLMDLEALLNAADNDIGDWEVDADTDHDEAPLSAHLNDEEEMADAIDDLPATGDQSVSDGRMQNAYVSRIADKSGLHIVHEGQHTQNDRKLTSSGLFFSATYRDTLRGWRNARLLQIGKAEVTVAEFEAFMGLEVAMGILPLTEIKDFWSKKNFLGQKDVAETMPRNRFECLRANIQLHAPNSATESYKLMNPLWHSRDLLRHIQGQFAEIAVPTGAASFDESTVRAKARSLARTYMPSKPGKYGIRFYAVMGWDSLYIHTINDNGSGNTEPRNPAERFCGMFHELRRPLARTLAREDISVKRDSASALWVAMIGRMTLTHQSPTGRRLIVCNNYYTRHELAKAVLAFTDGEVRMVGTCKVNQMGKWNESEIALSVERVKLIERGSWELIAAVDIKHD</sequence>
<gene>
    <name evidence="2" type="ORF">GN958_ATG16213</name>
</gene>
<dbReference type="PANTHER" id="PTHR46599">
    <property type="entry name" value="PIGGYBAC TRANSPOSABLE ELEMENT-DERIVED PROTEIN 4"/>
    <property type="match status" value="1"/>
</dbReference>
<protein>
    <submittedName>
        <fullName evidence="2">Transposase IS4</fullName>
    </submittedName>
</protein>
<dbReference type="Proteomes" id="UP000704712">
    <property type="component" value="Unassembled WGS sequence"/>
</dbReference>
<organism evidence="2 3">
    <name type="scientific">Phytophthora infestans</name>
    <name type="common">Potato late blight agent</name>
    <name type="synonym">Botrytis infestans</name>
    <dbReference type="NCBI Taxonomy" id="4787"/>
    <lineage>
        <taxon>Eukaryota</taxon>
        <taxon>Sar</taxon>
        <taxon>Stramenopiles</taxon>
        <taxon>Oomycota</taxon>
        <taxon>Peronosporomycetes</taxon>
        <taxon>Peronosporales</taxon>
        <taxon>Peronosporaceae</taxon>
        <taxon>Phytophthora</taxon>
    </lineage>
</organism>
<feature type="non-terminal residue" evidence="2">
    <location>
        <position position="404"/>
    </location>
</feature>
<accession>A0A8S9U8K6</accession>